<keyword evidence="1 2" id="KW-0597">Phosphoprotein</keyword>
<sequence length="227" mass="25130">MTRILIVDDHPLFREALESAVRLERPKCEVFEATTIDDALNVLGREKNIDLGLFDLFLPGATGLSGLVRVRAVHPHLPIMVVSAHEDPRVVRDLLALGVAGFVSKATSKSELAHAINEVLNGSVYLPERFRDLDQPQPSEVERGDMLRRLQDLTPQQLRVLDMIRAGLQNKQIAYELGVAETTVKAHVSEILRKLNVYSRTKAAIEVGKMDFAQFSAESHSGGDKSS</sequence>
<dbReference type="SUPFAM" id="SSF52172">
    <property type="entry name" value="CheY-like"/>
    <property type="match status" value="1"/>
</dbReference>
<dbReference type="InterPro" id="IPR051015">
    <property type="entry name" value="EvgA-like"/>
</dbReference>
<accession>A0ABS9Z5M9</accession>
<dbReference type="CDD" id="cd06170">
    <property type="entry name" value="LuxR_C_like"/>
    <property type="match status" value="1"/>
</dbReference>
<comment type="caution">
    <text evidence="5">The sequence shown here is derived from an EMBL/GenBank/DDBJ whole genome shotgun (WGS) entry which is preliminary data.</text>
</comment>
<feature type="domain" description="HTH luxR-type" evidence="3">
    <location>
        <begin position="146"/>
        <end position="211"/>
    </location>
</feature>
<dbReference type="SMART" id="SM00448">
    <property type="entry name" value="REC"/>
    <property type="match status" value="1"/>
</dbReference>
<dbReference type="RefSeq" id="WP_243066696.1">
    <property type="nucleotide sequence ID" value="NZ_JAIVFK010000032.1"/>
</dbReference>
<dbReference type="Pfam" id="PF00196">
    <property type="entry name" value="GerE"/>
    <property type="match status" value="1"/>
</dbReference>
<organism evidence="5 6">
    <name type="scientific">Candidatus Rhodoblastus alkanivorans</name>
    <dbReference type="NCBI Taxonomy" id="2954117"/>
    <lineage>
        <taxon>Bacteria</taxon>
        <taxon>Pseudomonadati</taxon>
        <taxon>Pseudomonadota</taxon>
        <taxon>Alphaproteobacteria</taxon>
        <taxon>Hyphomicrobiales</taxon>
        <taxon>Rhodoblastaceae</taxon>
        <taxon>Rhodoblastus</taxon>
    </lineage>
</organism>
<dbReference type="PROSITE" id="PS50110">
    <property type="entry name" value="RESPONSE_REGULATORY"/>
    <property type="match status" value="1"/>
</dbReference>
<dbReference type="EMBL" id="JAIVFP010000001">
    <property type="protein sequence ID" value="MCI4682700.1"/>
    <property type="molecule type" value="Genomic_DNA"/>
</dbReference>
<dbReference type="InterPro" id="IPR058245">
    <property type="entry name" value="NreC/VraR/RcsB-like_REC"/>
</dbReference>
<dbReference type="InterPro" id="IPR000792">
    <property type="entry name" value="Tscrpt_reg_LuxR_C"/>
</dbReference>
<evidence type="ECO:0000256" key="2">
    <source>
        <dbReference type="PROSITE-ProRule" id="PRU00169"/>
    </source>
</evidence>
<dbReference type="Gene3D" id="1.10.10.10">
    <property type="entry name" value="Winged helix-like DNA-binding domain superfamily/Winged helix DNA-binding domain"/>
    <property type="match status" value="1"/>
</dbReference>
<evidence type="ECO:0000259" key="4">
    <source>
        <dbReference type="PROSITE" id="PS50110"/>
    </source>
</evidence>
<protein>
    <submittedName>
        <fullName evidence="5">Response regulator transcription factor</fullName>
    </submittedName>
</protein>
<proteinExistence type="predicted"/>
<dbReference type="PANTHER" id="PTHR45566:SF1">
    <property type="entry name" value="HTH-TYPE TRANSCRIPTIONAL REGULATOR YHJB-RELATED"/>
    <property type="match status" value="1"/>
</dbReference>
<dbReference type="CDD" id="cd17535">
    <property type="entry name" value="REC_NarL-like"/>
    <property type="match status" value="1"/>
</dbReference>
<evidence type="ECO:0000256" key="1">
    <source>
        <dbReference type="ARBA" id="ARBA00022553"/>
    </source>
</evidence>
<feature type="modified residue" description="4-aspartylphosphate" evidence="2">
    <location>
        <position position="55"/>
    </location>
</feature>
<dbReference type="PROSITE" id="PS50043">
    <property type="entry name" value="HTH_LUXR_2"/>
    <property type="match status" value="1"/>
</dbReference>
<dbReference type="InterPro" id="IPR036388">
    <property type="entry name" value="WH-like_DNA-bd_sf"/>
</dbReference>
<name>A0ABS9Z5M9_9HYPH</name>
<gene>
    <name evidence="5" type="ORF">K2U94_07960</name>
</gene>
<evidence type="ECO:0000259" key="3">
    <source>
        <dbReference type="PROSITE" id="PS50043"/>
    </source>
</evidence>
<dbReference type="Proteomes" id="UP001139104">
    <property type="component" value="Unassembled WGS sequence"/>
</dbReference>
<dbReference type="InterPro" id="IPR011006">
    <property type="entry name" value="CheY-like_superfamily"/>
</dbReference>
<dbReference type="PRINTS" id="PR00038">
    <property type="entry name" value="HTHLUXR"/>
</dbReference>
<reference evidence="5" key="1">
    <citation type="journal article" date="2022" name="ISME J.">
        <title>Identification of active gaseous-alkane degraders at natural gas seeps.</title>
        <authorList>
            <person name="Farhan Ul Haque M."/>
            <person name="Hernandez M."/>
            <person name="Crombie A.T."/>
            <person name="Murrell J.C."/>
        </authorList>
    </citation>
    <scope>NUCLEOTIDE SEQUENCE</scope>
    <source>
        <strain evidence="5">PC2</strain>
    </source>
</reference>
<dbReference type="SMART" id="SM00421">
    <property type="entry name" value="HTH_LUXR"/>
    <property type="match status" value="1"/>
</dbReference>
<dbReference type="Gene3D" id="3.40.50.2300">
    <property type="match status" value="1"/>
</dbReference>
<keyword evidence="6" id="KW-1185">Reference proteome</keyword>
<evidence type="ECO:0000313" key="6">
    <source>
        <dbReference type="Proteomes" id="UP001139104"/>
    </source>
</evidence>
<feature type="domain" description="Response regulatory" evidence="4">
    <location>
        <begin position="3"/>
        <end position="120"/>
    </location>
</feature>
<dbReference type="InterPro" id="IPR001789">
    <property type="entry name" value="Sig_transdc_resp-reg_receiver"/>
</dbReference>
<dbReference type="Pfam" id="PF00072">
    <property type="entry name" value="Response_reg"/>
    <property type="match status" value="1"/>
</dbReference>
<dbReference type="PANTHER" id="PTHR45566">
    <property type="entry name" value="HTH-TYPE TRANSCRIPTIONAL REGULATOR YHJB-RELATED"/>
    <property type="match status" value="1"/>
</dbReference>
<evidence type="ECO:0000313" key="5">
    <source>
        <dbReference type="EMBL" id="MCI4682700.1"/>
    </source>
</evidence>